<dbReference type="EMBL" id="JDFF01000008">
    <property type="protein sequence ID" value="EWC93165.1"/>
    <property type="molecule type" value="Genomic_DNA"/>
</dbReference>
<protein>
    <submittedName>
        <fullName evidence="1">Uncharacterized protein</fullName>
    </submittedName>
</protein>
<dbReference type="RefSeq" id="WP_052328683.1">
    <property type="nucleotide sequence ID" value="NZ_JDFF01000008.1"/>
</dbReference>
<comment type="caution">
    <text evidence="1">The sequence shown here is derived from an EMBL/GenBank/DDBJ whole genome shotgun (WGS) entry which is preliminary data.</text>
</comment>
<dbReference type="AlphaFoldDB" id="Z4WZI1"/>
<dbReference type="PATRIC" id="fig|887901.3.peg.250"/>
<evidence type="ECO:0000313" key="2">
    <source>
        <dbReference type="Proteomes" id="UP000023482"/>
    </source>
</evidence>
<proteinExistence type="predicted"/>
<accession>Z4WZI1</accession>
<evidence type="ECO:0000313" key="1">
    <source>
        <dbReference type="EMBL" id="EWC93165.1"/>
    </source>
</evidence>
<organism evidence="1 2">
    <name type="scientific">Porphyromonas catoniae ATCC 51270</name>
    <dbReference type="NCBI Taxonomy" id="887901"/>
    <lineage>
        <taxon>Bacteria</taxon>
        <taxon>Pseudomonadati</taxon>
        <taxon>Bacteroidota</taxon>
        <taxon>Bacteroidia</taxon>
        <taxon>Bacteroidales</taxon>
        <taxon>Porphyromonadaceae</taxon>
        <taxon>Porphyromonas</taxon>
    </lineage>
</organism>
<gene>
    <name evidence="1" type="ORF">HMPREF0636_1093</name>
</gene>
<sequence length="95" mass="10981">MDIITLNKRLFTALKLLIYDYLLAEAKRKALRYTQLTGQRAAVILTERRWLFRLRLLPLAVRLDAIPSHARSKVIRKALFLTSPSFAPQLCTSLK</sequence>
<name>Z4WZI1_9PORP</name>
<dbReference type="Proteomes" id="UP000023482">
    <property type="component" value="Unassembled WGS sequence"/>
</dbReference>
<reference evidence="1 2" key="1">
    <citation type="submission" date="2014-01" db="EMBL/GenBank/DDBJ databases">
        <authorList>
            <person name="Durkin A.S."/>
            <person name="McCorrison J."/>
            <person name="Torralba M."/>
            <person name="Gillis M."/>
            <person name="Haft D.H."/>
            <person name="Methe B."/>
            <person name="Sutton G."/>
            <person name="Nelson K.E."/>
        </authorList>
    </citation>
    <scope>NUCLEOTIDE SEQUENCE [LARGE SCALE GENOMIC DNA]</scope>
    <source>
        <strain evidence="1 2">ATCC 51270</strain>
    </source>
</reference>
<keyword evidence="2" id="KW-1185">Reference proteome</keyword>